<evidence type="ECO:0000256" key="5">
    <source>
        <dbReference type="ARBA" id="ARBA00022490"/>
    </source>
</evidence>
<feature type="active site" description="Proton acceptor" evidence="13">
    <location>
        <position position="437"/>
    </location>
</feature>
<evidence type="ECO:0000256" key="3">
    <source>
        <dbReference type="ARBA" id="ARBA00012608"/>
    </source>
</evidence>
<dbReference type="GO" id="GO:0005737">
    <property type="term" value="C:cytoplasm"/>
    <property type="evidence" value="ECO:0007669"/>
    <property type="project" value="UniProtKB-SubCell"/>
</dbReference>
<comment type="cofactor">
    <cofactor evidence="14 16">
        <name>FAD</name>
        <dbReference type="ChEBI" id="CHEBI:57692"/>
    </cofactor>
    <text evidence="14 16">Binds 1 FAD per subunit.</text>
</comment>
<dbReference type="PROSITE" id="PS00076">
    <property type="entry name" value="PYRIDINE_REDOX_1"/>
    <property type="match status" value="1"/>
</dbReference>
<feature type="disulfide bond" description="Redox-active" evidence="15">
    <location>
        <begin position="41"/>
        <end position="46"/>
    </location>
</feature>
<keyword evidence="20" id="KW-1185">Reference proteome</keyword>
<evidence type="ECO:0000259" key="18">
    <source>
        <dbReference type="Pfam" id="PF07992"/>
    </source>
</evidence>
<dbReference type="Pfam" id="PF07992">
    <property type="entry name" value="Pyr_redox_2"/>
    <property type="match status" value="1"/>
</dbReference>
<keyword evidence="6 16" id="KW-0285">Flavoprotein</keyword>
<dbReference type="Pfam" id="PF02852">
    <property type="entry name" value="Pyr_redox_dim"/>
    <property type="match status" value="1"/>
</dbReference>
<evidence type="ECO:0000256" key="10">
    <source>
        <dbReference type="ARBA" id="ARBA00023157"/>
    </source>
</evidence>
<evidence type="ECO:0000256" key="11">
    <source>
        <dbReference type="ARBA" id="ARBA00023284"/>
    </source>
</evidence>
<organism evidence="19 20">
    <name type="scientific">Hoylesella pleuritidis F0068</name>
    <dbReference type="NCBI Taxonomy" id="1081904"/>
    <lineage>
        <taxon>Bacteria</taxon>
        <taxon>Pseudomonadati</taxon>
        <taxon>Bacteroidota</taxon>
        <taxon>Bacteroidia</taxon>
        <taxon>Bacteroidales</taxon>
        <taxon>Prevotellaceae</taxon>
        <taxon>Hoylesella</taxon>
    </lineage>
</organism>
<dbReference type="InterPro" id="IPR001100">
    <property type="entry name" value="Pyr_nuc-diS_OxRdtase"/>
</dbReference>
<evidence type="ECO:0000256" key="9">
    <source>
        <dbReference type="ARBA" id="ARBA00023027"/>
    </source>
</evidence>
<evidence type="ECO:0000256" key="14">
    <source>
        <dbReference type="PIRSR" id="PIRSR000350-3"/>
    </source>
</evidence>
<dbReference type="InterPro" id="IPR050151">
    <property type="entry name" value="Class-I_Pyr_Nuc-Dis_Oxidored"/>
</dbReference>
<keyword evidence="8 16" id="KW-0560">Oxidoreductase</keyword>
<dbReference type="InterPro" id="IPR023753">
    <property type="entry name" value="FAD/NAD-binding_dom"/>
</dbReference>
<keyword evidence="9 14" id="KW-0520">NAD</keyword>
<comment type="miscellaneous">
    <text evidence="16">The active site is a redox-active disulfide bond.</text>
</comment>
<keyword evidence="5" id="KW-0963">Cytoplasm</keyword>
<comment type="catalytic activity">
    <reaction evidence="12 16">
        <text>N(6)-[(R)-dihydrolipoyl]-L-lysyl-[protein] + NAD(+) = N(6)-[(R)-lipoyl]-L-lysyl-[protein] + NADH + H(+)</text>
        <dbReference type="Rhea" id="RHEA:15045"/>
        <dbReference type="Rhea" id="RHEA-COMP:10474"/>
        <dbReference type="Rhea" id="RHEA-COMP:10475"/>
        <dbReference type="ChEBI" id="CHEBI:15378"/>
        <dbReference type="ChEBI" id="CHEBI:57540"/>
        <dbReference type="ChEBI" id="CHEBI:57945"/>
        <dbReference type="ChEBI" id="CHEBI:83099"/>
        <dbReference type="ChEBI" id="CHEBI:83100"/>
        <dbReference type="EC" id="1.8.1.4"/>
    </reaction>
</comment>
<sequence>MTKTDLLIIGSGPGGYRAAEYAAKNGLQVVVVEEAQAGGTCLNCGCIPTKTLCRNAEVFSELKSGDIYGLPLPSTLPEINFQKVIERKQQIVEQLRGGVEMLMSLPGITFLHGKAQLKGGKTVVVGDEEITADNIIIATGSHAKIPPIEGIDLPNVITSTELLDIKHIPQRLCIIGAGVIGMEFAGIFSSFGSKVTVIEFLKECLPTLDSDIAKRLRKTLERNEIEFYLQSGVKKIEKSGESLSITFEKKGKETTIETDIVLVATGRAANIEGLGLGEAGIAYDRNGITVDENMLTNVPGIYAIGDVNGRQMLAHAATFQGFRAVNHILDKADSIRFDIMPSAIFTNPEAGSVGMTEENCKTNGIEYKCYKGYYRSNGKALAMNESEGLIKLIADTNGLILGCHAFGAHAADIIQEVTVLMNHDTTIAALRDIIHTHPTLGEILQDIALMA</sequence>
<dbReference type="SUPFAM" id="SSF51905">
    <property type="entry name" value="FAD/NAD(P)-binding domain"/>
    <property type="match status" value="1"/>
</dbReference>
<feature type="binding site" evidence="14">
    <location>
        <position position="266"/>
    </location>
    <ligand>
        <name>NAD(+)</name>
        <dbReference type="ChEBI" id="CHEBI:57540"/>
    </ligand>
</feature>
<evidence type="ECO:0000256" key="7">
    <source>
        <dbReference type="ARBA" id="ARBA00022827"/>
    </source>
</evidence>
<dbReference type="Gene3D" id="3.50.50.60">
    <property type="entry name" value="FAD/NAD(P)-binding domain"/>
    <property type="match status" value="2"/>
</dbReference>
<dbReference type="InterPro" id="IPR012999">
    <property type="entry name" value="Pyr_OxRdtase_I_AS"/>
</dbReference>
<feature type="binding site" evidence="14">
    <location>
        <position position="199"/>
    </location>
    <ligand>
        <name>NAD(+)</name>
        <dbReference type="ChEBI" id="CHEBI:57540"/>
    </ligand>
</feature>
<name>U2KX50_9BACT</name>
<evidence type="ECO:0000259" key="17">
    <source>
        <dbReference type="Pfam" id="PF02852"/>
    </source>
</evidence>
<dbReference type="PANTHER" id="PTHR22912">
    <property type="entry name" value="DISULFIDE OXIDOREDUCTASE"/>
    <property type="match status" value="1"/>
</dbReference>
<feature type="binding site" evidence="14">
    <location>
        <position position="50"/>
    </location>
    <ligand>
        <name>FAD</name>
        <dbReference type="ChEBI" id="CHEBI:57692"/>
    </ligand>
</feature>
<feature type="binding site" evidence="14">
    <location>
        <begin position="139"/>
        <end position="141"/>
    </location>
    <ligand>
        <name>FAD</name>
        <dbReference type="ChEBI" id="CHEBI:57692"/>
    </ligand>
</feature>
<evidence type="ECO:0000256" key="8">
    <source>
        <dbReference type="ARBA" id="ARBA00023002"/>
    </source>
</evidence>
<dbReference type="GO" id="GO:0006103">
    <property type="term" value="P:2-oxoglutarate metabolic process"/>
    <property type="evidence" value="ECO:0007669"/>
    <property type="project" value="TreeGrafter"/>
</dbReference>
<dbReference type="GO" id="GO:0050660">
    <property type="term" value="F:flavin adenine dinucleotide binding"/>
    <property type="evidence" value="ECO:0007669"/>
    <property type="project" value="InterPro"/>
</dbReference>
<dbReference type="EC" id="1.8.1.4" evidence="3 16"/>
<dbReference type="RefSeq" id="WP_021583582.1">
    <property type="nucleotide sequence ID" value="NZ_AWET01000018.1"/>
</dbReference>
<keyword evidence="14" id="KW-0547">Nucleotide-binding</keyword>
<dbReference type="PRINTS" id="PR00368">
    <property type="entry name" value="FADPNR"/>
</dbReference>
<dbReference type="InterPro" id="IPR016156">
    <property type="entry name" value="FAD/NAD-linked_Rdtase_dimer_sf"/>
</dbReference>
<dbReference type="PATRIC" id="fig|1081904.3.peg.939"/>
<keyword evidence="7 14" id="KW-0274">FAD</keyword>
<comment type="subcellular location">
    <subcellularLocation>
        <location evidence="1">Cytoplasm</location>
    </subcellularLocation>
</comment>
<evidence type="ECO:0000256" key="12">
    <source>
        <dbReference type="ARBA" id="ARBA00049187"/>
    </source>
</evidence>
<dbReference type="SUPFAM" id="SSF55424">
    <property type="entry name" value="FAD/NAD-linked reductases, dimerisation (C-terminal) domain"/>
    <property type="match status" value="1"/>
</dbReference>
<evidence type="ECO:0000256" key="16">
    <source>
        <dbReference type="RuleBase" id="RU003692"/>
    </source>
</evidence>
<evidence type="ECO:0000256" key="15">
    <source>
        <dbReference type="PIRSR" id="PIRSR000350-4"/>
    </source>
</evidence>
<evidence type="ECO:0000313" key="19">
    <source>
        <dbReference type="EMBL" id="ERK03022.1"/>
    </source>
</evidence>
<feature type="binding site" evidence="14">
    <location>
        <begin position="312"/>
        <end position="315"/>
    </location>
    <ligand>
        <name>FAD</name>
        <dbReference type="ChEBI" id="CHEBI:57692"/>
    </ligand>
</feature>
<evidence type="ECO:0000256" key="13">
    <source>
        <dbReference type="PIRSR" id="PIRSR000350-2"/>
    </source>
</evidence>
<feature type="binding site" evidence="14">
    <location>
        <begin position="176"/>
        <end position="183"/>
    </location>
    <ligand>
        <name>NAD(+)</name>
        <dbReference type="ChEBI" id="CHEBI:57540"/>
    </ligand>
</feature>
<feature type="binding site" evidence="14">
    <location>
        <position position="306"/>
    </location>
    <ligand>
        <name>FAD</name>
        <dbReference type="ChEBI" id="CHEBI:57692"/>
    </ligand>
</feature>
<dbReference type="AlphaFoldDB" id="U2KX50"/>
<proteinExistence type="inferred from homology"/>
<keyword evidence="11 16" id="KW-0676">Redox-active center</keyword>
<dbReference type="InterPro" id="IPR036188">
    <property type="entry name" value="FAD/NAD-bd_sf"/>
</dbReference>
<evidence type="ECO:0000256" key="2">
    <source>
        <dbReference type="ARBA" id="ARBA00007532"/>
    </source>
</evidence>
<evidence type="ECO:0000256" key="4">
    <source>
        <dbReference type="ARBA" id="ARBA00016961"/>
    </source>
</evidence>
<reference evidence="19 20" key="1">
    <citation type="submission" date="2013-08" db="EMBL/GenBank/DDBJ databases">
        <authorList>
            <person name="Durkin A.S."/>
            <person name="Haft D.R."/>
            <person name="McCorrison J."/>
            <person name="Torralba M."/>
            <person name="Gillis M."/>
            <person name="Haft D.H."/>
            <person name="Methe B."/>
            <person name="Sutton G."/>
            <person name="Nelson K.E."/>
        </authorList>
    </citation>
    <scope>NUCLEOTIDE SEQUENCE [LARGE SCALE GENOMIC DNA]</scope>
    <source>
        <strain evidence="19 20">F0068</strain>
    </source>
</reference>
<dbReference type="FunFam" id="3.30.390.30:FF:000001">
    <property type="entry name" value="Dihydrolipoyl dehydrogenase"/>
    <property type="match status" value="1"/>
</dbReference>
<dbReference type="Proteomes" id="UP000016600">
    <property type="component" value="Unassembled WGS sequence"/>
</dbReference>
<dbReference type="PRINTS" id="PR00411">
    <property type="entry name" value="PNDRDTASEI"/>
</dbReference>
<comment type="similarity">
    <text evidence="2 16">Belongs to the class-I pyridine nucleotide-disulfide oxidoreductase family.</text>
</comment>
<dbReference type="Gene3D" id="3.30.390.30">
    <property type="match status" value="1"/>
</dbReference>
<dbReference type="PIRSF" id="PIRSF000350">
    <property type="entry name" value="Mercury_reductase_MerA"/>
    <property type="match status" value="1"/>
</dbReference>
<dbReference type="EMBL" id="AWET01000018">
    <property type="protein sequence ID" value="ERK03022.1"/>
    <property type="molecule type" value="Genomic_DNA"/>
</dbReference>
<dbReference type="NCBIfam" id="TIGR01350">
    <property type="entry name" value="lipoamide_DH"/>
    <property type="match status" value="1"/>
</dbReference>
<dbReference type="PANTHER" id="PTHR22912:SF217">
    <property type="entry name" value="DIHYDROLIPOYL DEHYDROGENASE"/>
    <property type="match status" value="1"/>
</dbReference>
<evidence type="ECO:0000313" key="20">
    <source>
        <dbReference type="Proteomes" id="UP000016600"/>
    </source>
</evidence>
<comment type="caution">
    <text evidence="19">The sequence shown here is derived from an EMBL/GenBank/DDBJ whole genome shotgun (WGS) entry which is preliminary data.</text>
</comment>
<feature type="domain" description="FAD/NAD(P)-binding" evidence="18">
    <location>
        <begin position="5"/>
        <end position="321"/>
    </location>
</feature>
<evidence type="ECO:0000256" key="1">
    <source>
        <dbReference type="ARBA" id="ARBA00004496"/>
    </source>
</evidence>
<dbReference type="GO" id="GO:0004148">
    <property type="term" value="F:dihydrolipoyl dehydrogenase (NADH) activity"/>
    <property type="evidence" value="ECO:0007669"/>
    <property type="project" value="UniProtKB-EC"/>
</dbReference>
<accession>U2KX50</accession>
<dbReference type="InterPro" id="IPR006258">
    <property type="entry name" value="Lipoamide_DH"/>
</dbReference>
<gene>
    <name evidence="19" type="primary">lpdA</name>
    <name evidence="19" type="ORF">HMPREF1218_1738</name>
</gene>
<dbReference type="InterPro" id="IPR004099">
    <property type="entry name" value="Pyr_nucl-diS_OxRdtase_dimer"/>
</dbReference>
<evidence type="ECO:0000256" key="6">
    <source>
        <dbReference type="ARBA" id="ARBA00022630"/>
    </source>
</evidence>
<feature type="domain" description="Pyridine nucleotide-disulphide oxidoreductase dimerisation" evidence="17">
    <location>
        <begin position="340"/>
        <end position="445"/>
    </location>
</feature>
<keyword evidence="10" id="KW-1015">Disulfide bond</keyword>
<protein>
    <recommendedName>
        <fullName evidence="4 16">Dihydrolipoyl dehydrogenase</fullName>
        <ecNumber evidence="3 16">1.8.1.4</ecNumber>
    </recommendedName>
</protein>